<organism evidence="1 2">
    <name type="scientific">Ancylostoma ceylanicum</name>
    <dbReference type="NCBI Taxonomy" id="53326"/>
    <lineage>
        <taxon>Eukaryota</taxon>
        <taxon>Metazoa</taxon>
        <taxon>Ecdysozoa</taxon>
        <taxon>Nematoda</taxon>
        <taxon>Chromadorea</taxon>
        <taxon>Rhabditida</taxon>
        <taxon>Rhabditina</taxon>
        <taxon>Rhabditomorpha</taxon>
        <taxon>Strongyloidea</taxon>
        <taxon>Ancylostomatidae</taxon>
        <taxon>Ancylostomatinae</taxon>
        <taxon>Ancylostoma</taxon>
    </lineage>
</organism>
<sequence>MPRFREEGTWKSSKDNVKVDVILRVFVYKTPSIGMETVSSMSQRKGKFILIKCLRNVRDIHTPSCDSTVGWLVVDVRPRNNKWNRKEARKEVSLRRYPNPLTSLSNSMFCVLPHKAHFISRQIIAIERFRELEACQNITSIWKPAKWQDW</sequence>
<evidence type="ECO:0000313" key="1">
    <source>
        <dbReference type="EMBL" id="EYC27568.1"/>
    </source>
</evidence>
<gene>
    <name evidence="1" type="primary">Acey_s0009.g800</name>
    <name evidence="1" type="ORF">Y032_0009g800</name>
</gene>
<reference evidence="2" key="1">
    <citation type="journal article" date="2015" name="Nat. Genet.">
        <title>The genome and transcriptome of the zoonotic hookworm Ancylostoma ceylanicum identify infection-specific gene families.</title>
        <authorList>
            <person name="Schwarz E.M."/>
            <person name="Hu Y."/>
            <person name="Antoshechkin I."/>
            <person name="Miller M.M."/>
            <person name="Sternberg P.W."/>
            <person name="Aroian R.V."/>
        </authorList>
    </citation>
    <scope>NUCLEOTIDE SEQUENCE</scope>
    <source>
        <strain evidence="2">HY135</strain>
    </source>
</reference>
<keyword evidence="2" id="KW-1185">Reference proteome</keyword>
<evidence type="ECO:0000313" key="2">
    <source>
        <dbReference type="Proteomes" id="UP000024635"/>
    </source>
</evidence>
<accession>A0A016VLF6</accession>
<proteinExistence type="predicted"/>
<dbReference type="Proteomes" id="UP000024635">
    <property type="component" value="Unassembled WGS sequence"/>
</dbReference>
<name>A0A016VLF6_9BILA</name>
<comment type="caution">
    <text evidence="1">The sequence shown here is derived from an EMBL/GenBank/DDBJ whole genome shotgun (WGS) entry which is preliminary data.</text>
</comment>
<protein>
    <submittedName>
        <fullName evidence="1">Uncharacterized protein</fullName>
    </submittedName>
</protein>
<dbReference type="AlphaFoldDB" id="A0A016VLF6"/>
<dbReference type="EMBL" id="JARK01001345">
    <property type="protein sequence ID" value="EYC27568.1"/>
    <property type="molecule type" value="Genomic_DNA"/>
</dbReference>